<evidence type="ECO:0008006" key="7">
    <source>
        <dbReference type="Google" id="ProtNLM"/>
    </source>
</evidence>
<dbReference type="Pfam" id="PF00067">
    <property type="entry name" value="p450"/>
    <property type="match status" value="1"/>
</dbReference>
<keyword evidence="5" id="KW-0349">Heme</keyword>
<dbReference type="OMA" id="VMIVYIV"/>
<evidence type="ECO:0000256" key="3">
    <source>
        <dbReference type="ARBA" id="ARBA00023002"/>
    </source>
</evidence>
<organism evidence="6">
    <name type="scientific">Picea sitchensis</name>
    <name type="common">Sitka spruce</name>
    <name type="synonym">Pinus sitchensis</name>
    <dbReference type="NCBI Taxonomy" id="3332"/>
    <lineage>
        <taxon>Eukaryota</taxon>
        <taxon>Viridiplantae</taxon>
        <taxon>Streptophyta</taxon>
        <taxon>Embryophyta</taxon>
        <taxon>Tracheophyta</taxon>
        <taxon>Spermatophyta</taxon>
        <taxon>Pinopsida</taxon>
        <taxon>Pinidae</taxon>
        <taxon>Conifers I</taxon>
        <taxon>Pinales</taxon>
        <taxon>Pinaceae</taxon>
        <taxon>Picea</taxon>
    </lineage>
</organism>
<dbReference type="InterPro" id="IPR002401">
    <property type="entry name" value="Cyt_P450_E_grp-I"/>
</dbReference>
<keyword evidence="4 5" id="KW-0408">Iron</keyword>
<feature type="binding site" description="axial binding residue" evidence="5">
    <location>
        <position position="497"/>
    </location>
    <ligand>
        <name>heme</name>
        <dbReference type="ChEBI" id="CHEBI:30413"/>
    </ligand>
    <ligandPart>
        <name>Fe</name>
        <dbReference type="ChEBI" id="CHEBI:18248"/>
    </ligandPart>
</feature>
<evidence type="ECO:0000256" key="1">
    <source>
        <dbReference type="ARBA" id="ARBA00010617"/>
    </source>
</evidence>
<comment type="similarity">
    <text evidence="1">Belongs to the cytochrome P450 family.</text>
</comment>
<comment type="cofactor">
    <cofactor evidence="5">
        <name>heme</name>
        <dbReference type="ChEBI" id="CHEBI:30413"/>
    </cofactor>
</comment>
<keyword evidence="2 5" id="KW-0479">Metal-binding</keyword>
<evidence type="ECO:0000313" key="6">
    <source>
        <dbReference type="EMBL" id="ADE75655.1"/>
    </source>
</evidence>
<dbReference type="PRINTS" id="PR00385">
    <property type="entry name" value="P450"/>
</dbReference>
<protein>
    <recommendedName>
        <fullName evidence="7">Cytochrome P450</fullName>
    </recommendedName>
</protein>
<evidence type="ECO:0000256" key="2">
    <source>
        <dbReference type="ARBA" id="ARBA00022723"/>
    </source>
</evidence>
<dbReference type="CDD" id="cd11064">
    <property type="entry name" value="CYP86A"/>
    <property type="match status" value="1"/>
</dbReference>
<dbReference type="GO" id="GO:0016705">
    <property type="term" value="F:oxidoreductase activity, acting on paired donors, with incorporation or reduction of molecular oxygen"/>
    <property type="evidence" value="ECO:0007669"/>
    <property type="project" value="InterPro"/>
</dbReference>
<reference evidence="6" key="1">
    <citation type="submission" date="2010-04" db="EMBL/GenBank/DDBJ databases">
        <authorList>
            <person name="Reid K.E."/>
            <person name="Liao N."/>
            <person name="Chan S."/>
            <person name="Docking R."/>
            <person name="Taylor G."/>
            <person name="Moore R."/>
            <person name="Mayo M."/>
            <person name="Munro S."/>
            <person name="King J."/>
            <person name="Yanchuk A."/>
            <person name="Holt R."/>
            <person name="Jones S."/>
            <person name="Marra M."/>
            <person name="Ritland C.E."/>
            <person name="Ritland K."/>
            <person name="Bohlmann J."/>
        </authorList>
    </citation>
    <scope>NUCLEOTIDE SEQUENCE</scope>
    <source>
        <tissue evidence="6">Buds collected with no treatment. Collection October 2007</tissue>
    </source>
</reference>
<accession>D5A7Y6</accession>
<dbReference type="InterPro" id="IPR036396">
    <property type="entry name" value="Cyt_P450_sf"/>
</dbReference>
<evidence type="ECO:0000256" key="5">
    <source>
        <dbReference type="PIRSR" id="PIRSR602401-1"/>
    </source>
</evidence>
<dbReference type="PRINTS" id="PR00463">
    <property type="entry name" value="EP450I"/>
</dbReference>
<dbReference type="EMBL" id="BT122266">
    <property type="protein sequence ID" value="ADE75655.1"/>
    <property type="molecule type" value="mRNA"/>
</dbReference>
<dbReference type="AlphaFoldDB" id="D5A7Y6"/>
<proteinExistence type="evidence at transcript level"/>
<dbReference type="GO" id="GO:0004497">
    <property type="term" value="F:monooxygenase activity"/>
    <property type="evidence" value="ECO:0007669"/>
    <property type="project" value="InterPro"/>
</dbReference>
<dbReference type="InterPro" id="IPR001128">
    <property type="entry name" value="Cyt_P450"/>
</dbReference>
<evidence type="ECO:0000256" key="4">
    <source>
        <dbReference type="ARBA" id="ARBA00023004"/>
    </source>
</evidence>
<dbReference type="GO" id="GO:0020037">
    <property type="term" value="F:heme binding"/>
    <property type="evidence" value="ECO:0007669"/>
    <property type="project" value="InterPro"/>
</dbReference>
<sequence>MNLVLQLAMALVSVFSVQLLFYKLREFITRHPSCSGSGKGVILKYGPNRYPLVGSLFAFWKNRRRHIEWAAEMLAESPTQTIVVERLGGIRTVLTANPENLEHILKTRFDNYPKGNPFTAILHDLLGKGIFNADGDTWKLQRKVASYEFSSGSLRNFVLKVVEEVTDRLLPMLHNASETGRCLNLQDILQRFAFDTICKVAFGVDPAWLDGRFAESELAGALDVAAKLSAGRSAAPIQLVWKMKRMLNIGSEKRLSEAVAVVHEFAMEVIRRRRSQISNGGCTASDSKWEQSDLLSRFMVLSSTNSNSTCKGHGHDMPTDAMGVEREDCCSDEFLRDMIISFILAGRDTTSSALTWFFWLLSSHPHVGEAIYKEIAHLIAARSQDIDSSSSSPVLFSYKEMQNMHYLHASICESMRLYPPVLLDSKHALHNDVLPDGTFVGKGTRVTYHPYAMGRMNAIWGADCLQFKPERWVNKDGHFVPQSPFKFAVFQGGVRVCLGKEMAFIEMKFVAATVISMFRLQPPVDSRQRTPKLVHCLTARMEGGFPVVVQRRTTTPFPT</sequence>
<name>D5A7Y6_PICSI</name>
<dbReference type="GO" id="GO:0005506">
    <property type="term" value="F:iron ion binding"/>
    <property type="evidence" value="ECO:0007669"/>
    <property type="project" value="InterPro"/>
</dbReference>
<dbReference type="SUPFAM" id="SSF48264">
    <property type="entry name" value="Cytochrome P450"/>
    <property type="match status" value="1"/>
</dbReference>
<keyword evidence="3" id="KW-0560">Oxidoreductase</keyword>
<dbReference type="Gene3D" id="1.10.630.10">
    <property type="entry name" value="Cytochrome P450"/>
    <property type="match status" value="1"/>
</dbReference>
<dbReference type="PANTHER" id="PTHR24296">
    <property type="entry name" value="CYTOCHROME P450"/>
    <property type="match status" value="1"/>
</dbReference>